<name>A0A8B7QVZ2_HIPAR</name>
<dbReference type="InterPro" id="IPR002223">
    <property type="entry name" value="Kunitz_BPTI"/>
</dbReference>
<feature type="signal peptide" evidence="2">
    <location>
        <begin position="1"/>
        <end position="24"/>
    </location>
</feature>
<keyword evidence="5" id="KW-0646">Protease inhibitor</keyword>
<evidence type="ECO:0000313" key="4">
    <source>
        <dbReference type="Proteomes" id="UP000694851"/>
    </source>
</evidence>
<sequence length="99" mass="11379">MKPAELGFPLGLFIFFLLTTPLMGGVSKIAEWLCGEFKDPCKMEMNPGSCYEVHFRYFYNRTSKRCEHFVFSGCDGNLNNYKLKIECQIACVAEYKKAL</sequence>
<dbReference type="PRINTS" id="PR00759">
    <property type="entry name" value="BASICPTASE"/>
</dbReference>
<proteinExistence type="predicted"/>
<dbReference type="AlphaFoldDB" id="A0A8B7QVZ2"/>
<keyword evidence="1" id="KW-1015">Disulfide bond</keyword>
<dbReference type="Pfam" id="PF00014">
    <property type="entry name" value="Kunitz_BPTI"/>
    <property type="match status" value="1"/>
</dbReference>
<dbReference type="CDD" id="cd00109">
    <property type="entry name" value="Kunitz-type"/>
    <property type="match status" value="1"/>
</dbReference>
<keyword evidence="2" id="KW-0732">Signal</keyword>
<dbReference type="PANTHER" id="PTHR47898:SF1">
    <property type="entry name" value="KUNITZ-TYPE PROTEASE INHIBITOR 4"/>
    <property type="match status" value="1"/>
</dbReference>
<organism evidence="4 5">
    <name type="scientific">Hipposideros armiger</name>
    <name type="common">Great Himalayan leaf-nosed bat</name>
    <dbReference type="NCBI Taxonomy" id="186990"/>
    <lineage>
        <taxon>Eukaryota</taxon>
        <taxon>Metazoa</taxon>
        <taxon>Chordata</taxon>
        <taxon>Craniata</taxon>
        <taxon>Vertebrata</taxon>
        <taxon>Euteleostomi</taxon>
        <taxon>Mammalia</taxon>
        <taxon>Eutheria</taxon>
        <taxon>Laurasiatheria</taxon>
        <taxon>Chiroptera</taxon>
        <taxon>Yinpterochiroptera</taxon>
        <taxon>Rhinolophoidea</taxon>
        <taxon>Hipposideridae</taxon>
        <taxon>Hipposideros</taxon>
    </lineage>
</organism>
<dbReference type="CTD" id="391253"/>
<accession>A0A8B7QVZ2</accession>
<evidence type="ECO:0000256" key="2">
    <source>
        <dbReference type="SAM" id="SignalP"/>
    </source>
</evidence>
<keyword evidence="4" id="KW-1185">Reference proteome</keyword>
<reference evidence="5" key="1">
    <citation type="submission" date="2025-08" db="UniProtKB">
        <authorList>
            <consortium name="RefSeq"/>
        </authorList>
    </citation>
    <scope>IDENTIFICATION</scope>
    <source>
        <tissue evidence="5">Muscle</tissue>
    </source>
</reference>
<dbReference type="PROSITE" id="PS50279">
    <property type="entry name" value="BPTI_KUNITZ_2"/>
    <property type="match status" value="1"/>
</dbReference>
<protein>
    <submittedName>
        <fullName evidence="5">Kunitz-type protease inhibitor 4</fullName>
    </submittedName>
</protein>
<dbReference type="KEGG" id="hai:109379904"/>
<dbReference type="InterPro" id="IPR020901">
    <property type="entry name" value="Prtase_inh_Kunz-CS"/>
</dbReference>
<dbReference type="PANTHER" id="PTHR47898">
    <property type="entry name" value="KUNITZ-TYPE PROTEASE INHIBITOR 4"/>
    <property type="match status" value="1"/>
</dbReference>
<dbReference type="RefSeq" id="XP_019492457.1">
    <property type="nucleotide sequence ID" value="XM_019636912.1"/>
</dbReference>
<gene>
    <name evidence="5" type="primary">SPINT4</name>
</gene>
<dbReference type="InterPro" id="IPR042943">
    <property type="entry name" value="SPINT4"/>
</dbReference>
<dbReference type="InterPro" id="IPR036880">
    <property type="entry name" value="Kunitz_BPTI_sf"/>
</dbReference>
<evidence type="ECO:0000256" key="1">
    <source>
        <dbReference type="ARBA" id="ARBA00023157"/>
    </source>
</evidence>
<dbReference type="GO" id="GO:0004867">
    <property type="term" value="F:serine-type endopeptidase inhibitor activity"/>
    <property type="evidence" value="ECO:0007669"/>
    <property type="project" value="InterPro"/>
</dbReference>
<dbReference type="OrthoDB" id="4473401at2759"/>
<evidence type="ECO:0000259" key="3">
    <source>
        <dbReference type="PROSITE" id="PS50279"/>
    </source>
</evidence>
<feature type="domain" description="BPTI/Kunitz inhibitor" evidence="3">
    <location>
        <begin position="41"/>
        <end position="91"/>
    </location>
</feature>
<dbReference type="Gene3D" id="4.10.410.10">
    <property type="entry name" value="Pancreatic trypsin inhibitor Kunitz domain"/>
    <property type="match status" value="1"/>
</dbReference>
<dbReference type="PROSITE" id="PS00280">
    <property type="entry name" value="BPTI_KUNITZ_1"/>
    <property type="match status" value="1"/>
</dbReference>
<dbReference type="SUPFAM" id="SSF57362">
    <property type="entry name" value="BPTI-like"/>
    <property type="match status" value="1"/>
</dbReference>
<feature type="chain" id="PRO_5034933645" evidence="2">
    <location>
        <begin position="25"/>
        <end position="99"/>
    </location>
</feature>
<dbReference type="Proteomes" id="UP000694851">
    <property type="component" value="Unplaced"/>
</dbReference>
<evidence type="ECO:0000313" key="5">
    <source>
        <dbReference type="RefSeq" id="XP_019492457.1"/>
    </source>
</evidence>
<dbReference type="GeneID" id="109379904"/>
<dbReference type="SMART" id="SM00131">
    <property type="entry name" value="KU"/>
    <property type="match status" value="1"/>
</dbReference>